<comment type="caution">
    <text evidence="2">The sequence shown here is derived from an EMBL/GenBank/DDBJ whole genome shotgun (WGS) entry which is preliminary data.</text>
</comment>
<dbReference type="Proteomes" id="UP000094271">
    <property type="component" value="Unassembled WGS sequence"/>
</dbReference>
<reference evidence="3 6" key="3">
    <citation type="submission" date="2016-08" db="EMBL/GenBank/DDBJ databases">
        <authorList>
            <person name="Seilhamer J.J."/>
        </authorList>
    </citation>
    <scope>NUCLEOTIDE SEQUENCE [LARGE SCALE GENOMIC DNA]</scope>
    <source>
        <strain evidence="3 6">NML150140-1</strain>
    </source>
</reference>
<gene>
    <name evidence="2" type="primary">sleB_4</name>
    <name evidence="3" type="ORF">BEI59_29410</name>
    <name evidence="2" type="ORF">BEI61_04691</name>
    <name evidence="4" type="ORF">BEI63_29680</name>
</gene>
<dbReference type="RefSeq" id="WP_044967146.1">
    <property type="nucleotide sequence ID" value="NZ_BAABXS010000001.1"/>
</dbReference>
<keyword evidence="7" id="KW-1185">Reference proteome</keyword>
<dbReference type="GO" id="GO:0016787">
    <property type="term" value="F:hydrolase activity"/>
    <property type="evidence" value="ECO:0007669"/>
    <property type="project" value="InterPro"/>
</dbReference>
<evidence type="ECO:0000313" key="5">
    <source>
        <dbReference type="Proteomes" id="UP000094067"/>
    </source>
</evidence>
<dbReference type="Proteomes" id="UP000094067">
    <property type="component" value="Unassembled WGS sequence"/>
</dbReference>
<evidence type="ECO:0000313" key="2">
    <source>
        <dbReference type="EMBL" id="ODM03888.1"/>
    </source>
</evidence>
<organism evidence="2 5">
    <name type="scientific">Eisenbergiella tayi</name>
    <dbReference type="NCBI Taxonomy" id="1432052"/>
    <lineage>
        <taxon>Bacteria</taxon>
        <taxon>Bacillati</taxon>
        <taxon>Bacillota</taxon>
        <taxon>Clostridia</taxon>
        <taxon>Lachnospirales</taxon>
        <taxon>Lachnospiraceae</taxon>
        <taxon>Eisenbergiella</taxon>
    </lineage>
</organism>
<dbReference type="Gene3D" id="1.10.10.2520">
    <property type="entry name" value="Cell wall hydrolase SleB, domain 1"/>
    <property type="match status" value="1"/>
</dbReference>
<dbReference type="Proteomes" id="UP000094869">
    <property type="component" value="Unassembled WGS sequence"/>
</dbReference>
<protein>
    <submittedName>
        <fullName evidence="2">Spore cortex-lytic enzyme</fullName>
    </submittedName>
</protein>
<evidence type="ECO:0000313" key="3">
    <source>
        <dbReference type="EMBL" id="ODR43896.1"/>
    </source>
</evidence>
<evidence type="ECO:0000313" key="4">
    <source>
        <dbReference type="EMBL" id="ODR45109.1"/>
    </source>
</evidence>
<dbReference type="PATRIC" id="fig|1432052.4.peg.5206"/>
<dbReference type="AlphaFoldDB" id="A0A1E3A583"/>
<reference evidence="4 7" key="2">
    <citation type="submission" date="2016-08" db="EMBL/GenBank/DDBJ databases">
        <title>Characterization of Isolates of Eisenbergiella tayi Derived from Blood Cultures, Using Whole Genome Sequencing.</title>
        <authorList>
            <person name="Bernier A.-M."/>
            <person name="Burdz T."/>
            <person name="Wiebe D."/>
            <person name="Bernard K."/>
        </authorList>
    </citation>
    <scope>NUCLEOTIDE SEQUENCE [LARGE SCALE GENOMIC DNA]</scope>
    <source>
        <strain evidence="4 7">NML120146</strain>
    </source>
</reference>
<evidence type="ECO:0000259" key="1">
    <source>
        <dbReference type="Pfam" id="PF07486"/>
    </source>
</evidence>
<dbReference type="InterPro" id="IPR011105">
    <property type="entry name" value="Cell_wall_hydrolase_SleB"/>
</dbReference>
<accession>A0A1E3A583</accession>
<evidence type="ECO:0000313" key="6">
    <source>
        <dbReference type="Proteomes" id="UP000094271"/>
    </source>
</evidence>
<evidence type="ECO:0000313" key="7">
    <source>
        <dbReference type="Proteomes" id="UP000094869"/>
    </source>
</evidence>
<sequence>MQYKKYGLILLFSNLLVVMAWVCVNGVQINKIASQEAFRASFMEDIAEYQETSFRTVVPAAASDQRVLECGVLEKKPVYDLNDADYNTLLKIVEAEAGGEDENGKLLVANVVLNRVNSSIFPDTVTEVVYQREFGVCQFSPVIDGRINRVKVSEETKKAVERAIYGEDISQGALYFVARKAVAADKMQWFDRHLTRLFAYGGHEFFG</sequence>
<dbReference type="Pfam" id="PF07486">
    <property type="entry name" value="Hydrolase_2"/>
    <property type="match status" value="1"/>
</dbReference>
<dbReference type="OrthoDB" id="9785345at2"/>
<reference evidence="2 5" key="1">
    <citation type="submission" date="2016-07" db="EMBL/GenBank/DDBJ databases">
        <title>Characterization of isolates of Eisenbergiella tayi derived from blood cultures, using whole genome sequencing.</title>
        <authorList>
            <person name="Burdz T."/>
            <person name="Wiebe D."/>
            <person name="Huynh C."/>
            <person name="Bernard K."/>
        </authorList>
    </citation>
    <scope>NUCLEOTIDE SEQUENCE [LARGE SCALE GENOMIC DNA]</scope>
    <source>
        <strain evidence="2 5">NML 110608</strain>
    </source>
</reference>
<dbReference type="InterPro" id="IPR042047">
    <property type="entry name" value="SleB_dom1"/>
</dbReference>
<dbReference type="EMBL" id="MEHD01000054">
    <property type="protein sequence ID" value="ODR45109.1"/>
    <property type="molecule type" value="Genomic_DNA"/>
</dbReference>
<proteinExistence type="predicted"/>
<name>A0A1E3A583_9FIRM</name>
<feature type="domain" description="Cell wall hydrolase SleB" evidence="1">
    <location>
        <begin position="99"/>
        <end position="206"/>
    </location>
</feature>
<dbReference type="EMBL" id="MEHA01000032">
    <property type="protein sequence ID" value="ODR43896.1"/>
    <property type="molecule type" value="Genomic_DNA"/>
</dbReference>
<dbReference type="EMBL" id="MCGH01000003">
    <property type="protein sequence ID" value="ODM03888.1"/>
    <property type="molecule type" value="Genomic_DNA"/>
</dbReference>